<dbReference type="GO" id="GO:0042277">
    <property type="term" value="F:peptide binding"/>
    <property type="evidence" value="ECO:0007669"/>
    <property type="project" value="TreeGrafter"/>
</dbReference>
<evidence type="ECO:0000256" key="2">
    <source>
        <dbReference type="ARBA" id="ARBA00022670"/>
    </source>
</evidence>
<dbReference type="InterPro" id="IPR024571">
    <property type="entry name" value="ERAP1-like_C_dom"/>
</dbReference>
<evidence type="ECO:0000256" key="8">
    <source>
        <dbReference type="PIRSR" id="PIRSR634016-4"/>
    </source>
</evidence>
<feature type="binding site" evidence="7">
    <location>
        <position position="353"/>
    </location>
    <ligand>
        <name>Zn(2+)</name>
        <dbReference type="ChEBI" id="CHEBI:29105"/>
        <note>catalytic</note>
    </ligand>
</feature>
<dbReference type="PANTHER" id="PTHR11533">
    <property type="entry name" value="PROTEASE M1 ZINC METALLOPROTEASE"/>
    <property type="match status" value="1"/>
</dbReference>
<dbReference type="OrthoDB" id="10031169at2759"/>
<evidence type="ECO:0000256" key="4">
    <source>
        <dbReference type="ARBA" id="ARBA00022801"/>
    </source>
</evidence>
<comment type="cofactor">
    <cofactor evidence="7 9">
        <name>Zn(2+)</name>
        <dbReference type="ChEBI" id="CHEBI:29105"/>
    </cofactor>
    <text evidence="7 9">Binds 1 zinc ion per subunit.</text>
</comment>
<keyword evidence="9" id="KW-0031">Aminopeptidase</keyword>
<dbReference type="InterPro" id="IPR045357">
    <property type="entry name" value="Aminopeptidase_N-like_N"/>
</dbReference>
<dbReference type="SUPFAM" id="SSF63737">
    <property type="entry name" value="Leukotriene A4 hydrolase N-terminal domain"/>
    <property type="match status" value="1"/>
</dbReference>
<dbReference type="Proteomes" id="UP000244309">
    <property type="component" value="Unassembled WGS sequence"/>
</dbReference>
<evidence type="ECO:0000256" key="9">
    <source>
        <dbReference type="RuleBase" id="RU364040"/>
    </source>
</evidence>
<dbReference type="GO" id="GO:0043171">
    <property type="term" value="P:peptide catabolic process"/>
    <property type="evidence" value="ECO:0007669"/>
    <property type="project" value="TreeGrafter"/>
</dbReference>
<dbReference type="EMBL" id="PKFO01000010">
    <property type="protein sequence ID" value="PVH22987.1"/>
    <property type="molecule type" value="Genomic_DNA"/>
</dbReference>
<gene>
    <name evidence="13" type="ORF">CXQ85_002712</name>
</gene>
<dbReference type="InterPro" id="IPR001930">
    <property type="entry name" value="Peptidase_M1"/>
</dbReference>
<dbReference type="GO" id="GO:0070006">
    <property type="term" value="F:metalloaminopeptidase activity"/>
    <property type="evidence" value="ECO:0007669"/>
    <property type="project" value="TreeGrafter"/>
</dbReference>
<feature type="site" description="Transition state stabilizer" evidence="8">
    <location>
        <position position="426"/>
    </location>
</feature>
<keyword evidence="3 7" id="KW-0479">Metal-binding</keyword>
<comment type="similarity">
    <text evidence="1 9">Belongs to the peptidase M1 family.</text>
</comment>
<dbReference type="InterPro" id="IPR027268">
    <property type="entry name" value="Peptidase_M4/M1_CTD_sf"/>
</dbReference>
<evidence type="ECO:0000259" key="10">
    <source>
        <dbReference type="Pfam" id="PF01433"/>
    </source>
</evidence>
<dbReference type="AlphaFoldDB" id="A0A2V1AY20"/>
<dbReference type="InterPro" id="IPR042097">
    <property type="entry name" value="Aminopeptidase_N-like_N_sf"/>
</dbReference>
<dbReference type="Pfam" id="PF11838">
    <property type="entry name" value="ERAP1_C"/>
    <property type="match status" value="1"/>
</dbReference>
<dbReference type="Gene3D" id="1.25.50.20">
    <property type="match status" value="1"/>
</dbReference>
<sequence>MGTDDLSPKIEDLSIQSPLSISNAFLPAGYELSLAIDHQKPNFKGSATIKLSKNPSCTSVPQTFEFRLHSKNLVVLSAKLVIEGESPIKLSIANRRELQMVVLTCETPTEEILSKSPKLEISYMGTVNHIQTYRDQTYGIFRTNYSDSVEGRSDNYIIATHSQPYGARTIFPCIDEVNVRAPISLTITALAKFKVISNSPLASQSYIDMTDMATFSFNETPSMPTSTFGFVIGDLEFLESKAGDIPVRFATTKGDGYLATYALDCTTALLTELEKIFGVPYPLPKLDIVTLPFFSEGAMENWGMINVIKESIFIGEDPYTGVETRQLLAHQLTHQWLGNLISFDDYKYMWLTEALATFVGDYALSVVGIEPEDSSRYDIGKSEHLEAVMDVDCFYGQPIPSLNEHMNQVDTGKNAKTDTMFEKTSYDKGMVLLNMIATMFQLESKADTIRPFFEHFKQVLTKFKYQAIKPFDIWTSLNEHVSFDLPTFVHSWIQYSGFPCLRVSADGAGLKVTQSRFLYDGDAVALGLENAPYNVPLAIRAKKETGEVININVLLSDRSTKLEIKPDQLISFNFHKQFYYKVVYDPEVTSHLLAKMKANEMDPLEIIGLLNDYGRILGQPFHKDEESLFGKNQLITLVSIINVLASESWEINYEVLKVALNFLETINNIMLHFSDYKQFKVWVDAVSLKLFEKIGSWDKVLEQEDIDYDRVEYECRNVVLQLACESSAAQNVAKKLFKSLIHSGVAKKFVPRELFSSMFNVTMHQANMSDYKQILALVKNSNVSYLKHTNGGSQQLQTAAVSSLAFSRSRDLLNKTLHFVDSNIDSKMIELALIGFKFQHDTAHKELLWAWYKVNYDQWVKRSLRKGSDWAKQIHKALTNITKMVLGEIMQYKGEELQAFVNVKAKSLPPHGLIETWEEVQADNEERRAVAMFYNDMVANL</sequence>
<evidence type="ECO:0000313" key="14">
    <source>
        <dbReference type="Proteomes" id="UP000244309"/>
    </source>
</evidence>
<evidence type="ECO:0000313" key="13">
    <source>
        <dbReference type="EMBL" id="PVH22987.1"/>
    </source>
</evidence>
<dbReference type="STRING" id="45357.A0A2V1AY20"/>
<dbReference type="InterPro" id="IPR050344">
    <property type="entry name" value="Peptidase_M1_aminopeptidases"/>
</dbReference>
<keyword evidence="14" id="KW-1185">Reference proteome</keyword>
<dbReference type="VEuPathDB" id="FungiDB:CXQ85_002712"/>
<keyword evidence="5 7" id="KW-0862">Zinc</keyword>
<protein>
    <recommendedName>
        <fullName evidence="9">Aminopeptidase</fullName>
        <ecNumber evidence="9">3.4.11.-</ecNumber>
    </recommendedName>
</protein>
<evidence type="ECO:0000256" key="7">
    <source>
        <dbReference type="PIRSR" id="PIRSR634016-3"/>
    </source>
</evidence>
<dbReference type="PRINTS" id="PR00756">
    <property type="entry name" value="ALADIPTASE"/>
</dbReference>
<dbReference type="GO" id="GO:0016020">
    <property type="term" value="C:membrane"/>
    <property type="evidence" value="ECO:0007669"/>
    <property type="project" value="TreeGrafter"/>
</dbReference>
<feature type="domain" description="Peptidase M1 membrane alanine aminopeptidase" evidence="10">
    <location>
        <begin position="261"/>
        <end position="492"/>
    </location>
</feature>
<dbReference type="Pfam" id="PF17900">
    <property type="entry name" value="Peptidase_M1_N"/>
    <property type="match status" value="1"/>
</dbReference>
<comment type="caution">
    <text evidence="13">The sequence shown here is derived from an EMBL/GenBank/DDBJ whole genome shotgun (WGS) entry which is preliminary data.</text>
</comment>
<evidence type="ECO:0000256" key="3">
    <source>
        <dbReference type="ARBA" id="ARBA00022723"/>
    </source>
</evidence>
<evidence type="ECO:0000256" key="1">
    <source>
        <dbReference type="ARBA" id="ARBA00010136"/>
    </source>
</evidence>
<dbReference type="GO" id="GO:0006508">
    <property type="term" value="P:proteolysis"/>
    <property type="evidence" value="ECO:0007669"/>
    <property type="project" value="UniProtKB-KW"/>
</dbReference>
<feature type="domain" description="ERAP1-like C-terminal" evidence="11">
    <location>
        <begin position="570"/>
        <end position="921"/>
    </location>
</feature>
<organism evidence="13 14">
    <name type="scientific">Candidozyma haemuli</name>
    <dbReference type="NCBI Taxonomy" id="45357"/>
    <lineage>
        <taxon>Eukaryota</taxon>
        <taxon>Fungi</taxon>
        <taxon>Dikarya</taxon>
        <taxon>Ascomycota</taxon>
        <taxon>Saccharomycotina</taxon>
        <taxon>Pichiomycetes</taxon>
        <taxon>Metschnikowiaceae</taxon>
        <taxon>Candidozyma</taxon>
    </lineage>
</organism>
<keyword evidence="4 9" id="KW-0378">Hydrolase</keyword>
<evidence type="ECO:0000256" key="6">
    <source>
        <dbReference type="ARBA" id="ARBA00023049"/>
    </source>
</evidence>
<keyword evidence="6 9" id="KW-0482">Metalloprotease</keyword>
<name>A0A2V1AY20_9ASCO</name>
<feature type="binding site" evidence="7">
    <location>
        <position position="330"/>
    </location>
    <ligand>
        <name>Zn(2+)</name>
        <dbReference type="ChEBI" id="CHEBI:29105"/>
        <note>catalytic</note>
    </ligand>
</feature>
<dbReference type="InterPro" id="IPR034016">
    <property type="entry name" value="M1_APN-typ"/>
</dbReference>
<evidence type="ECO:0000256" key="5">
    <source>
        <dbReference type="ARBA" id="ARBA00022833"/>
    </source>
</evidence>
<dbReference type="EC" id="3.4.11.-" evidence="9"/>
<dbReference type="RefSeq" id="XP_025343927.1">
    <property type="nucleotide sequence ID" value="XM_025486377.1"/>
</dbReference>
<dbReference type="GO" id="GO:0008270">
    <property type="term" value="F:zinc ion binding"/>
    <property type="evidence" value="ECO:0007669"/>
    <property type="project" value="UniProtKB-UniRule"/>
</dbReference>
<proteinExistence type="inferred from homology"/>
<evidence type="ECO:0000259" key="12">
    <source>
        <dbReference type="Pfam" id="PF17900"/>
    </source>
</evidence>
<reference evidence="13 14" key="1">
    <citation type="submission" date="2017-12" db="EMBL/GenBank/DDBJ databases">
        <title>Genome Sequence of a Multidrug-Resistant Candida haemulonii Isolate from a Patient with Chronic Leg Ulcers in Israel.</title>
        <authorList>
            <person name="Chow N.A."/>
            <person name="Gade L."/>
            <person name="Batra D."/>
            <person name="Rowe L.A."/>
            <person name="Ben-Ami R."/>
            <person name="Loparev V.N."/>
            <person name="Litvintseva A.P."/>
        </authorList>
    </citation>
    <scope>NUCLEOTIDE SEQUENCE [LARGE SCALE GENOMIC DNA]</scope>
    <source>
        <strain evidence="13 14">B11899</strain>
    </source>
</reference>
<dbReference type="GeneID" id="37008043"/>
<dbReference type="PANTHER" id="PTHR11533:SF299">
    <property type="entry name" value="AMINOPEPTIDASE"/>
    <property type="match status" value="1"/>
</dbReference>
<dbReference type="Pfam" id="PF01433">
    <property type="entry name" value="Peptidase_M1"/>
    <property type="match status" value="1"/>
</dbReference>
<evidence type="ECO:0000259" key="11">
    <source>
        <dbReference type="Pfam" id="PF11838"/>
    </source>
</evidence>
<dbReference type="Gene3D" id="1.10.390.10">
    <property type="entry name" value="Neutral Protease Domain 2"/>
    <property type="match status" value="1"/>
</dbReference>
<dbReference type="Gene3D" id="2.60.40.1910">
    <property type="match status" value="1"/>
</dbReference>
<feature type="domain" description="Aminopeptidase N-like N-terminal" evidence="12">
    <location>
        <begin position="27"/>
        <end position="225"/>
    </location>
</feature>
<dbReference type="GO" id="GO:0005737">
    <property type="term" value="C:cytoplasm"/>
    <property type="evidence" value="ECO:0007669"/>
    <property type="project" value="TreeGrafter"/>
</dbReference>
<dbReference type="SUPFAM" id="SSF55486">
    <property type="entry name" value="Metalloproteases ('zincins'), catalytic domain"/>
    <property type="match status" value="1"/>
</dbReference>
<accession>A0A2V1AY20</accession>
<dbReference type="Gene3D" id="2.60.40.1730">
    <property type="entry name" value="tricorn interacting facor f3 domain"/>
    <property type="match status" value="1"/>
</dbReference>
<dbReference type="InterPro" id="IPR014782">
    <property type="entry name" value="Peptidase_M1_dom"/>
</dbReference>
<keyword evidence="2 9" id="KW-0645">Protease</keyword>
<dbReference type="CDD" id="cd09601">
    <property type="entry name" value="M1_APN-Q_like"/>
    <property type="match status" value="1"/>
</dbReference>
<feature type="binding site" evidence="7">
    <location>
        <position position="334"/>
    </location>
    <ligand>
        <name>Zn(2+)</name>
        <dbReference type="ChEBI" id="CHEBI:29105"/>
        <note>catalytic</note>
    </ligand>
</feature>